<reference evidence="2" key="1">
    <citation type="submission" date="2022-07" db="EMBL/GenBank/DDBJ databases">
        <title>Fungi with potential for degradation of polypropylene.</title>
        <authorList>
            <person name="Gostincar C."/>
        </authorList>
    </citation>
    <scope>NUCLEOTIDE SEQUENCE</scope>
    <source>
        <strain evidence="2">EXF-13308</strain>
    </source>
</reference>
<evidence type="ECO:0000259" key="1">
    <source>
        <dbReference type="Pfam" id="PF01814"/>
    </source>
</evidence>
<dbReference type="PANTHER" id="PTHR38048:SF2">
    <property type="entry name" value="HEMERYTHRIN-LIKE DOMAIN-CONTAINING PROTEIN"/>
    <property type="match status" value="1"/>
</dbReference>
<evidence type="ECO:0000313" key="3">
    <source>
        <dbReference type="Proteomes" id="UP001174694"/>
    </source>
</evidence>
<dbReference type="EMBL" id="JANBVO010000032">
    <property type="protein sequence ID" value="KAJ9137900.1"/>
    <property type="molecule type" value="Genomic_DNA"/>
</dbReference>
<dbReference type="InterPro" id="IPR012312">
    <property type="entry name" value="Hemerythrin-like"/>
</dbReference>
<proteinExistence type="predicted"/>
<accession>A0AA38VNV8</accession>
<dbReference type="Gene3D" id="1.20.120.520">
    <property type="entry name" value="nmb1532 protein domain like"/>
    <property type="match status" value="1"/>
</dbReference>
<dbReference type="InterPro" id="IPR053206">
    <property type="entry name" value="Dimeric_xanthone_biosynth"/>
</dbReference>
<keyword evidence="3" id="KW-1185">Reference proteome</keyword>
<comment type="caution">
    <text evidence="2">The sequence shown here is derived from an EMBL/GenBank/DDBJ whole genome shotgun (WGS) entry which is preliminary data.</text>
</comment>
<dbReference type="Proteomes" id="UP001174694">
    <property type="component" value="Unassembled WGS sequence"/>
</dbReference>
<name>A0AA38VNV8_9PEZI</name>
<organism evidence="2 3">
    <name type="scientific">Pleurostoma richardsiae</name>
    <dbReference type="NCBI Taxonomy" id="41990"/>
    <lineage>
        <taxon>Eukaryota</taxon>
        <taxon>Fungi</taxon>
        <taxon>Dikarya</taxon>
        <taxon>Ascomycota</taxon>
        <taxon>Pezizomycotina</taxon>
        <taxon>Sordariomycetes</taxon>
        <taxon>Sordariomycetidae</taxon>
        <taxon>Calosphaeriales</taxon>
        <taxon>Pleurostomataceae</taxon>
        <taxon>Pleurostoma</taxon>
    </lineage>
</organism>
<dbReference type="PANTHER" id="PTHR38048">
    <property type="entry name" value="EXPRESSED PROTEIN"/>
    <property type="match status" value="1"/>
</dbReference>
<dbReference type="Pfam" id="PF01814">
    <property type="entry name" value="Hemerythrin"/>
    <property type="match status" value="1"/>
</dbReference>
<dbReference type="CDD" id="cd12108">
    <property type="entry name" value="Hr-like"/>
    <property type="match status" value="1"/>
</dbReference>
<feature type="domain" description="Hemerythrin-like" evidence="1">
    <location>
        <begin position="41"/>
        <end position="157"/>
    </location>
</feature>
<protein>
    <submittedName>
        <fullName evidence="2">Hemerythrin HHE cation binding domain-containing protein</fullName>
    </submittedName>
</protein>
<gene>
    <name evidence="2" type="ORF">NKR23_g8797</name>
</gene>
<sequence length="262" mass="29722">MAVFADHPFALITTPIYQARQKSKDYDPDVFDRVAADMACSHNMILRGLNAIYLQALHIKAEDIDAFLHFILNWSKELHNHHDMEEGGFFPVLEDMTGEKGVMDANIDQHRAFHGGMEALHAYVEGCVARTEEYDGVKVVKIIDTFGAILRQHLSDEIPTLLGLRRFGAEKMAAVEDVLNAESAKIIKRLGLFTGVSWGFSNHDVTYEGGLWEHWPPAPELLVFLVRNAAYHVHSDWWKFSSCDRYGCPRPLYAIPENHRSS</sequence>
<evidence type="ECO:0000313" key="2">
    <source>
        <dbReference type="EMBL" id="KAJ9137900.1"/>
    </source>
</evidence>
<dbReference type="AlphaFoldDB" id="A0AA38VNV8"/>